<protein>
    <submittedName>
        <fullName evidence="1">Uncharacterized protein</fullName>
    </submittedName>
</protein>
<reference evidence="1" key="1">
    <citation type="submission" date="2014-01" db="EMBL/GenBank/DDBJ databases">
        <authorList>
            <person name="Brown-Elliot B."/>
            <person name="Wallace R."/>
            <person name="Lenaerts A."/>
            <person name="Ordway D."/>
            <person name="DeGroote M.A."/>
            <person name="Parker T."/>
            <person name="Sizemore C."/>
            <person name="Tallon L.J."/>
            <person name="Sadzewicz L.K."/>
            <person name="Sengamalay N."/>
            <person name="Fraser C.M."/>
            <person name="Hine E."/>
            <person name="Shefchek K.A."/>
            <person name="Das S.P."/>
            <person name="Tettelin H."/>
        </authorList>
    </citation>
    <scope>NUCLEOTIDE SEQUENCE [LARGE SCALE GENOMIC DNA]</scope>
    <source>
        <strain evidence="1">4042</strain>
    </source>
</reference>
<sequence length="42" mass="4801">MAGRAAQLGCTGVMVTRDDVPARRPIRRSTFYRHTQGWLLVR</sequence>
<evidence type="ECO:0000313" key="1">
    <source>
        <dbReference type="EMBL" id="EUA68639.1"/>
    </source>
</evidence>
<name>X8DJQ9_MYCXE</name>
<dbReference type="AlphaFoldDB" id="X8DJQ9"/>
<comment type="caution">
    <text evidence="1">The sequence shown here is derived from an EMBL/GenBank/DDBJ whole genome shotgun (WGS) entry which is preliminary data.</text>
</comment>
<dbReference type="EMBL" id="JAOB01000013">
    <property type="protein sequence ID" value="EUA68639.1"/>
    <property type="molecule type" value="Genomic_DNA"/>
</dbReference>
<proteinExistence type="predicted"/>
<dbReference type="PATRIC" id="fig|1299334.3.peg.1313"/>
<gene>
    <name evidence="1" type="ORF">I553_1827</name>
</gene>
<organism evidence="1">
    <name type="scientific">Mycobacterium xenopi 4042</name>
    <dbReference type="NCBI Taxonomy" id="1299334"/>
    <lineage>
        <taxon>Bacteria</taxon>
        <taxon>Bacillati</taxon>
        <taxon>Actinomycetota</taxon>
        <taxon>Actinomycetes</taxon>
        <taxon>Mycobacteriales</taxon>
        <taxon>Mycobacteriaceae</taxon>
        <taxon>Mycobacterium</taxon>
    </lineage>
</organism>
<accession>X8DJQ9</accession>